<accession>A0A383B8S5</accession>
<organism evidence="1">
    <name type="scientific">marine metagenome</name>
    <dbReference type="NCBI Taxonomy" id="408172"/>
    <lineage>
        <taxon>unclassified sequences</taxon>
        <taxon>metagenomes</taxon>
        <taxon>ecological metagenomes</taxon>
    </lineage>
</organism>
<protein>
    <recommendedName>
        <fullName evidence="2">WavE lipopolysaccharide synthesis</fullName>
    </recommendedName>
</protein>
<evidence type="ECO:0000313" key="1">
    <source>
        <dbReference type="EMBL" id="SVE15838.1"/>
    </source>
</evidence>
<gene>
    <name evidence="1" type="ORF">METZ01_LOCUS468692</name>
</gene>
<evidence type="ECO:0008006" key="2">
    <source>
        <dbReference type="Google" id="ProtNLM"/>
    </source>
</evidence>
<dbReference type="InterPro" id="IPR011122">
    <property type="entry name" value="WavE"/>
</dbReference>
<sequence>MTKEGILLQGLVSTWTRDIILEYQTNFPNAKILLSTWTDQNIEDITCEIIQTDAPEFTKPHFSTINHQIIGTREGLKKLDCDIILKSKSDMFVHNEKIFQLFIESCDPQKIMIPNEGFDISDQPYYVNDNCQVARKNILEDFWYKMPLYNGNYPTSNEQYLAKNYIENIKNDKDDWSVTQKKYFCQKRFDEDFQCEFEKFILGDEHQKVRRNLRNLGKELSSEQYIELID</sequence>
<dbReference type="EMBL" id="UINC01198051">
    <property type="protein sequence ID" value="SVE15838.1"/>
    <property type="molecule type" value="Genomic_DNA"/>
</dbReference>
<dbReference type="Pfam" id="PF07507">
    <property type="entry name" value="WavE"/>
    <property type="match status" value="1"/>
</dbReference>
<dbReference type="AlphaFoldDB" id="A0A383B8S5"/>
<name>A0A383B8S5_9ZZZZ</name>
<reference evidence="1" key="1">
    <citation type="submission" date="2018-05" db="EMBL/GenBank/DDBJ databases">
        <authorList>
            <person name="Lanie J.A."/>
            <person name="Ng W.-L."/>
            <person name="Kazmierczak K.M."/>
            <person name="Andrzejewski T.M."/>
            <person name="Davidsen T.M."/>
            <person name="Wayne K.J."/>
            <person name="Tettelin H."/>
            <person name="Glass J.I."/>
            <person name="Rusch D."/>
            <person name="Podicherti R."/>
            <person name="Tsui H.-C.T."/>
            <person name="Winkler M.E."/>
        </authorList>
    </citation>
    <scope>NUCLEOTIDE SEQUENCE</scope>
</reference>
<proteinExistence type="predicted"/>